<gene>
    <name evidence="2" type="ORF">BacF7301_09235</name>
</gene>
<reference evidence="2 3" key="1">
    <citation type="submission" date="2020-03" db="EMBL/GenBank/DDBJ databases">
        <title>Genomic analysis of Bacteroides faecium CBA7301.</title>
        <authorList>
            <person name="Kim J."/>
            <person name="Roh S.W."/>
        </authorList>
    </citation>
    <scope>NUCLEOTIDE SEQUENCE [LARGE SCALE GENOMIC DNA]</scope>
    <source>
        <strain evidence="2 3">CBA7301</strain>
    </source>
</reference>
<dbReference type="AlphaFoldDB" id="A0A6H0KVX2"/>
<proteinExistence type="predicted"/>
<feature type="compositionally biased region" description="Basic and acidic residues" evidence="1">
    <location>
        <begin position="340"/>
        <end position="350"/>
    </location>
</feature>
<name>A0A6H0KVX2_9BACE</name>
<dbReference type="EMBL" id="CP050831">
    <property type="protein sequence ID" value="QIU97455.1"/>
    <property type="molecule type" value="Genomic_DNA"/>
</dbReference>
<dbReference type="InterPro" id="IPR046110">
    <property type="entry name" value="DUF6047"/>
</dbReference>
<organism evidence="2 3">
    <name type="scientific">Bacteroides faecium</name>
    <dbReference type="NCBI Taxonomy" id="2715212"/>
    <lineage>
        <taxon>Bacteria</taxon>
        <taxon>Pseudomonadati</taxon>
        <taxon>Bacteroidota</taxon>
        <taxon>Bacteroidia</taxon>
        <taxon>Bacteroidales</taxon>
        <taxon>Bacteroidaceae</taxon>
        <taxon>Bacteroides</taxon>
    </lineage>
</organism>
<dbReference type="Pfam" id="PF19513">
    <property type="entry name" value="DUF6047"/>
    <property type="match status" value="1"/>
</dbReference>
<dbReference type="Proteomes" id="UP000501780">
    <property type="component" value="Chromosome"/>
</dbReference>
<protein>
    <submittedName>
        <fullName evidence="2">Uncharacterized protein</fullName>
    </submittedName>
</protein>
<feature type="compositionally biased region" description="Basic and acidic residues" evidence="1">
    <location>
        <begin position="314"/>
        <end position="329"/>
    </location>
</feature>
<evidence type="ECO:0000256" key="1">
    <source>
        <dbReference type="SAM" id="MobiDB-lite"/>
    </source>
</evidence>
<dbReference type="KEGG" id="bfc:BacF7301_09235"/>
<feature type="region of interest" description="Disordered" evidence="1">
    <location>
        <begin position="280"/>
        <end position="350"/>
    </location>
</feature>
<accession>A0A6H0KVX2</accession>
<keyword evidence="3" id="KW-1185">Reference proteome</keyword>
<evidence type="ECO:0000313" key="2">
    <source>
        <dbReference type="EMBL" id="QIU97455.1"/>
    </source>
</evidence>
<feature type="compositionally biased region" description="Basic and acidic residues" evidence="1">
    <location>
        <begin position="280"/>
        <end position="293"/>
    </location>
</feature>
<evidence type="ECO:0000313" key="3">
    <source>
        <dbReference type="Proteomes" id="UP000501780"/>
    </source>
</evidence>
<sequence length="350" mass="39719">MHKHKAVTGRQIPLRDAAYTLKTGLKLFSRRTSPAALQKDKQYKEFIRHNEAEGWNNKKLPGEKQRVYAVATEEGVLLFSDCEKGMKARNSYLQHLADGFFNMTKGAETLKLYEIEAPSRQVAELVDNCIDKLAKSDLRSAGTQLNKSEFSFTPEKLVGKEILEGAVCTDKYDLRPDYNNFDRLTKDFNLGISPRNYDVASLLYISENGYAGHVVADYFHPFSYEYEFRDLAEKLGDSIKARQSVPMSSHDFGYTALQKEAKVVAKDILQSEFHITDGEFRPGARMNRSEKAETLQLTPKPHSEQPKTGVSADTAHKRDVPAQKQDNRQRQAKHVASITPDKKEKKQLII</sequence>